<comment type="pathway">
    <text evidence="1">Cofactor biosynthesis; thiamine diphosphate biosynthesis.</text>
</comment>
<dbReference type="EMBL" id="CP031395">
    <property type="protein sequence ID" value="QBK05663.1"/>
    <property type="molecule type" value="Genomic_DNA"/>
</dbReference>
<dbReference type="GO" id="GO:0004789">
    <property type="term" value="F:thiamine-phosphate diphosphorylase activity"/>
    <property type="evidence" value="ECO:0007669"/>
    <property type="project" value="TreeGrafter"/>
</dbReference>
<name>A0A4P6UKM9_9BURK</name>
<evidence type="ECO:0000313" key="5">
    <source>
        <dbReference type="Proteomes" id="UP000292939"/>
    </source>
</evidence>
<dbReference type="GO" id="GO:0005737">
    <property type="term" value="C:cytoplasm"/>
    <property type="evidence" value="ECO:0007669"/>
    <property type="project" value="TreeGrafter"/>
</dbReference>
<dbReference type="Proteomes" id="UP000292939">
    <property type="component" value="Chromosome"/>
</dbReference>
<keyword evidence="2" id="KW-0784">Thiamine biosynthesis</keyword>
<evidence type="ECO:0000313" key="4">
    <source>
        <dbReference type="EMBL" id="QBK05663.1"/>
    </source>
</evidence>
<dbReference type="RefSeq" id="WP_131280904.1">
    <property type="nucleotide sequence ID" value="NZ_CP031395.1"/>
</dbReference>
<sequence length="323" mass="34295">MTPLTTNARAIVAAHPDKAIPVVGQPQPRYSLDDPIYRAALQAALALGFIEVDAECLARAWLAQSRRTGRFDPDLWPVQASDFGLRPRDEGTSASGASKAFASCPPRLGVYAVLPDAQWVGRMAQAGIPTLQLRFKSPDPLAVRREVRAAIEAVSATHRQSGSRSLLFINDHWRETLEVLATDASHLDFLGVHLGQEDMDAAAMVEGFEALRASGLRLGLSTHGYAEMQRAAALQPSYIAMGAVYPTTLKQMATAPQGPGRLAVYARLVQQAGYPGVAIGGISAAELPVIKATGVGSLAVVRAIMAEANPEVAAAHLMADWGT</sequence>
<feature type="domain" description="Thiamine phosphate synthase/TenI" evidence="3">
    <location>
        <begin position="117"/>
        <end position="304"/>
    </location>
</feature>
<protein>
    <submittedName>
        <fullName evidence="4">Thiamine phosphate synthase</fullName>
    </submittedName>
</protein>
<evidence type="ECO:0000256" key="2">
    <source>
        <dbReference type="ARBA" id="ARBA00022977"/>
    </source>
</evidence>
<accession>A0A4P6UKM9</accession>
<dbReference type="AlphaFoldDB" id="A0A4P6UKM9"/>
<dbReference type="SUPFAM" id="SSF51391">
    <property type="entry name" value="Thiamin phosphate synthase"/>
    <property type="match status" value="1"/>
</dbReference>
<dbReference type="PANTHER" id="PTHR20857">
    <property type="entry name" value="THIAMINE-PHOSPHATE PYROPHOSPHORYLASE"/>
    <property type="match status" value="1"/>
</dbReference>
<dbReference type="InterPro" id="IPR036206">
    <property type="entry name" value="ThiamineP_synth_sf"/>
</dbReference>
<reference evidence="4 5" key="1">
    <citation type="submission" date="2018-07" db="EMBL/GenBank/DDBJ databases">
        <title>Exploring interactions and the metabolic potential of the ultra-small soil bacteria Hylemonella gracilis.</title>
        <authorList>
            <person name="Tyc O."/>
            <person name="Kulkarni P."/>
            <person name="Gawehns F."/>
            <person name="Hundscheid M."/>
            <person name="Zweers H."/>
            <person name="Garbeva P."/>
        </authorList>
    </citation>
    <scope>NUCLEOTIDE SEQUENCE [LARGE SCALE GENOMIC DNA]</scope>
    <source>
        <strain evidence="4 5">NS1</strain>
    </source>
</reference>
<dbReference type="KEGG" id="hgr:DW355_13865"/>
<dbReference type="InterPro" id="IPR013785">
    <property type="entry name" value="Aldolase_TIM"/>
</dbReference>
<organism evidence="4 5">
    <name type="scientific">Hylemonella gracilis</name>
    <dbReference type="NCBI Taxonomy" id="80880"/>
    <lineage>
        <taxon>Bacteria</taxon>
        <taxon>Pseudomonadati</taxon>
        <taxon>Pseudomonadota</taxon>
        <taxon>Betaproteobacteria</taxon>
        <taxon>Burkholderiales</taxon>
        <taxon>Comamonadaceae</taxon>
        <taxon>Hylemonella</taxon>
    </lineage>
</organism>
<evidence type="ECO:0000256" key="1">
    <source>
        <dbReference type="ARBA" id="ARBA00004948"/>
    </source>
</evidence>
<dbReference type="PANTHER" id="PTHR20857:SF15">
    <property type="entry name" value="THIAMINE-PHOSPHATE SYNTHASE"/>
    <property type="match status" value="1"/>
</dbReference>
<dbReference type="OrthoDB" id="9810880at2"/>
<dbReference type="InterPro" id="IPR022998">
    <property type="entry name" value="ThiamineP_synth_TenI"/>
</dbReference>
<dbReference type="GO" id="GO:0009228">
    <property type="term" value="P:thiamine biosynthetic process"/>
    <property type="evidence" value="ECO:0007669"/>
    <property type="project" value="UniProtKB-KW"/>
</dbReference>
<dbReference type="Gene3D" id="3.20.20.70">
    <property type="entry name" value="Aldolase class I"/>
    <property type="match status" value="1"/>
</dbReference>
<proteinExistence type="predicted"/>
<dbReference type="CDD" id="cd00564">
    <property type="entry name" value="TMP_TenI"/>
    <property type="match status" value="1"/>
</dbReference>
<gene>
    <name evidence="4" type="ORF">DW355_13865</name>
</gene>
<evidence type="ECO:0000259" key="3">
    <source>
        <dbReference type="Pfam" id="PF02581"/>
    </source>
</evidence>
<dbReference type="Pfam" id="PF02581">
    <property type="entry name" value="TMP-TENI"/>
    <property type="match status" value="1"/>
</dbReference>